<dbReference type="InterPro" id="IPR013325">
    <property type="entry name" value="RNA_pol_sigma_r2"/>
</dbReference>
<evidence type="ECO:0000256" key="6">
    <source>
        <dbReference type="ARBA" id="ARBA00023163"/>
    </source>
</evidence>
<evidence type="ECO:0000259" key="7">
    <source>
        <dbReference type="PROSITE" id="PS50943"/>
    </source>
</evidence>
<evidence type="ECO:0000256" key="5">
    <source>
        <dbReference type="ARBA" id="ARBA00023125"/>
    </source>
</evidence>
<keyword evidence="6" id="KW-0804">Transcription</keyword>
<evidence type="ECO:0000256" key="4">
    <source>
        <dbReference type="ARBA" id="ARBA00023082"/>
    </source>
</evidence>
<organism evidence="8 9">
    <name type="scientific">Agathobaculum hominis</name>
    <dbReference type="NCBI Taxonomy" id="2763014"/>
    <lineage>
        <taxon>Bacteria</taxon>
        <taxon>Bacillati</taxon>
        <taxon>Bacillota</taxon>
        <taxon>Clostridia</taxon>
        <taxon>Eubacteriales</taxon>
        <taxon>Butyricicoccaceae</taxon>
        <taxon>Agathobaculum</taxon>
    </lineage>
</organism>
<evidence type="ECO:0000256" key="2">
    <source>
        <dbReference type="ARBA" id="ARBA00022969"/>
    </source>
</evidence>
<dbReference type="Proteomes" id="UP000641741">
    <property type="component" value="Unassembled WGS sequence"/>
</dbReference>
<dbReference type="CDD" id="cd06171">
    <property type="entry name" value="Sigma70_r4"/>
    <property type="match status" value="1"/>
</dbReference>
<dbReference type="InterPro" id="IPR000943">
    <property type="entry name" value="RNA_pol_sigma70"/>
</dbReference>
<evidence type="ECO:0000313" key="9">
    <source>
        <dbReference type="Proteomes" id="UP000641741"/>
    </source>
</evidence>
<evidence type="ECO:0000256" key="3">
    <source>
        <dbReference type="ARBA" id="ARBA00023015"/>
    </source>
</evidence>
<dbReference type="InterPro" id="IPR001387">
    <property type="entry name" value="Cro/C1-type_HTH"/>
</dbReference>
<dbReference type="Pfam" id="PF04545">
    <property type="entry name" value="Sigma70_r4"/>
    <property type="match status" value="1"/>
</dbReference>
<dbReference type="PIRSF" id="PIRSF000770">
    <property type="entry name" value="RNA_pol_sigma-SigE/K"/>
    <property type="match status" value="1"/>
</dbReference>
<dbReference type="InterPro" id="IPR007630">
    <property type="entry name" value="RNA_pol_sigma70_r4"/>
</dbReference>
<dbReference type="Gene3D" id="1.20.120.1810">
    <property type="match status" value="1"/>
</dbReference>
<keyword evidence="5" id="KW-0238">DNA-binding</keyword>
<dbReference type="SUPFAM" id="SSF88946">
    <property type="entry name" value="Sigma2 domain of RNA polymerase sigma factors"/>
    <property type="match status" value="1"/>
</dbReference>
<dbReference type="Pfam" id="PF04542">
    <property type="entry name" value="Sigma70_r2"/>
    <property type="match status" value="1"/>
</dbReference>
<dbReference type="PANTHER" id="PTHR30376:SF3">
    <property type="entry name" value="RNA POLYMERASE SIGMA FACTOR RPOH"/>
    <property type="match status" value="1"/>
</dbReference>
<dbReference type="InterPro" id="IPR007627">
    <property type="entry name" value="RNA_pol_sigma70_r2"/>
</dbReference>
<sequence length="191" mass="21725">MREEGDTSARNLLIEHNLRLVSHIIKKYYSPEAERDDLVSIGTIGLIKAVDTFQAERGIRLTTYASKCIQNELLMHFRRKRRTAGEVSLSDTLETDGDGNALSLQDTISCEDEGLNAVDDHDRYYSMYRALFSSLSPREREVIRLRYGLGAAAPLPQHEIARRMNLSRSYISRIEKRALEKLRGAIGEMPP</sequence>
<gene>
    <name evidence="8" type="ORF">H8S02_08675</name>
</gene>
<dbReference type="NCBIfam" id="TIGR02937">
    <property type="entry name" value="sigma70-ECF"/>
    <property type="match status" value="1"/>
</dbReference>
<protein>
    <submittedName>
        <fullName evidence="8">Sigma-70 family RNA polymerase sigma factor</fullName>
    </submittedName>
</protein>
<reference evidence="8 9" key="1">
    <citation type="submission" date="2020-08" db="EMBL/GenBank/DDBJ databases">
        <title>Genome public.</title>
        <authorList>
            <person name="Liu C."/>
            <person name="Sun Q."/>
        </authorList>
    </citation>
    <scope>NUCLEOTIDE SEQUENCE [LARGE SCALE GENOMIC DNA]</scope>
    <source>
        <strain evidence="8 9">M2</strain>
    </source>
</reference>
<dbReference type="PANTHER" id="PTHR30376">
    <property type="entry name" value="SIGMA FACTOR RPOH HEAT SHOCK RELATED"/>
    <property type="match status" value="1"/>
</dbReference>
<comment type="similarity">
    <text evidence="1">Belongs to the sigma-70 factor family.</text>
</comment>
<dbReference type="SUPFAM" id="SSF88659">
    <property type="entry name" value="Sigma3 and sigma4 domains of RNA polymerase sigma factors"/>
    <property type="match status" value="1"/>
</dbReference>
<dbReference type="InterPro" id="IPR013324">
    <property type="entry name" value="RNA_pol_sigma_r3/r4-like"/>
</dbReference>
<dbReference type="InterPro" id="IPR050813">
    <property type="entry name" value="Sigma-70_Factor"/>
</dbReference>
<dbReference type="Gene3D" id="1.10.10.10">
    <property type="entry name" value="Winged helix-like DNA-binding domain superfamily/Winged helix DNA-binding domain"/>
    <property type="match status" value="1"/>
</dbReference>
<proteinExistence type="inferred from homology"/>
<dbReference type="PROSITE" id="PS50943">
    <property type="entry name" value="HTH_CROC1"/>
    <property type="match status" value="1"/>
</dbReference>
<dbReference type="PRINTS" id="PR00046">
    <property type="entry name" value="SIGMA70FCT"/>
</dbReference>
<dbReference type="InterPro" id="IPR014284">
    <property type="entry name" value="RNA_pol_sigma-70_dom"/>
</dbReference>
<dbReference type="PROSITE" id="PS00715">
    <property type="entry name" value="SIGMA70_1"/>
    <property type="match status" value="1"/>
</dbReference>
<keyword evidence="4" id="KW-0731">Sigma factor</keyword>
<evidence type="ECO:0000256" key="1">
    <source>
        <dbReference type="ARBA" id="ARBA00007788"/>
    </source>
</evidence>
<keyword evidence="3" id="KW-0805">Transcription regulation</keyword>
<keyword evidence="9" id="KW-1185">Reference proteome</keyword>
<name>A0ABR7GP05_9FIRM</name>
<dbReference type="InterPro" id="IPR036388">
    <property type="entry name" value="WH-like_DNA-bd_sf"/>
</dbReference>
<feature type="domain" description="HTH cro/C1-type" evidence="7">
    <location>
        <begin position="155"/>
        <end position="176"/>
    </location>
</feature>
<dbReference type="EMBL" id="JACOPK010000007">
    <property type="protein sequence ID" value="MBC5696018.1"/>
    <property type="molecule type" value="Genomic_DNA"/>
</dbReference>
<accession>A0ABR7GP05</accession>
<evidence type="ECO:0000313" key="8">
    <source>
        <dbReference type="EMBL" id="MBC5696018.1"/>
    </source>
</evidence>
<comment type="caution">
    <text evidence="8">The sequence shown here is derived from an EMBL/GenBank/DDBJ whole genome shotgun (WGS) entry which is preliminary data.</text>
</comment>
<keyword evidence="2" id="KW-0749">Sporulation</keyword>